<feature type="repeat" description="PPR" evidence="3">
    <location>
        <begin position="134"/>
        <end position="168"/>
    </location>
</feature>
<organism evidence="4 5">
    <name type="scientific">Quercus lobata</name>
    <name type="common">Valley oak</name>
    <dbReference type="NCBI Taxonomy" id="97700"/>
    <lineage>
        <taxon>Eukaryota</taxon>
        <taxon>Viridiplantae</taxon>
        <taxon>Streptophyta</taxon>
        <taxon>Embryophyta</taxon>
        <taxon>Tracheophyta</taxon>
        <taxon>Spermatophyta</taxon>
        <taxon>Magnoliopsida</taxon>
        <taxon>eudicotyledons</taxon>
        <taxon>Gunneridae</taxon>
        <taxon>Pentapetalae</taxon>
        <taxon>rosids</taxon>
        <taxon>fabids</taxon>
        <taxon>Fagales</taxon>
        <taxon>Fagaceae</taxon>
        <taxon>Quercus</taxon>
    </lineage>
</organism>
<proteinExistence type="inferred from homology"/>
<evidence type="ECO:0000313" key="5">
    <source>
        <dbReference type="Proteomes" id="UP000594261"/>
    </source>
</evidence>
<dbReference type="PANTHER" id="PTHR47939">
    <property type="entry name" value="MEMBRANE-ASSOCIATED SALT-INDUCIBLE PROTEIN-LIKE"/>
    <property type="match status" value="1"/>
</dbReference>
<dbReference type="OMA" id="CELYAFA"/>
<dbReference type="Pfam" id="PF01535">
    <property type="entry name" value="PPR"/>
    <property type="match status" value="5"/>
</dbReference>
<keyword evidence="2" id="KW-0677">Repeat</keyword>
<evidence type="ECO:0000256" key="1">
    <source>
        <dbReference type="ARBA" id="ARBA00007626"/>
    </source>
</evidence>
<dbReference type="EMBL" id="LRBV02000006">
    <property type="status" value="NOT_ANNOTATED_CDS"/>
    <property type="molecule type" value="Genomic_DNA"/>
</dbReference>
<dbReference type="PROSITE" id="PS51375">
    <property type="entry name" value="PPR"/>
    <property type="match status" value="4"/>
</dbReference>
<evidence type="ECO:0000256" key="2">
    <source>
        <dbReference type="ARBA" id="ARBA00022737"/>
    </source>
</evidence>
<reference evidence="4" key="2">
    <citation type="submission" date="2021-01" db="UniProtKB">
        <authorList>
            <consortium name="EnsemblPlants"/>
        </authorList>
    </citation>
    <scope>IDENTIFICATION</scope>
</reference>
<accession>A0A7N2LZ32</accession>
<dbReference type="EnsemblPlants" id="QL06p038655:mrna">
    <property type="protein sequence ID" value="QL06p038655:mrna"/>
    <property type="gene ID" value="QL06p038655"/>
</dbReference>
<dbReference type="Gramene" id="QL06p038655:mrna">
    <property type="protein sequence ID" value="QL06p038655:mrna"/>
    <property type="gene ID" value="QL06p038655"/>
</dbReference>
<feature type="repeat" description="PPR" evidence="3">
    <location>
        <begin position="23"/>
        <end position="57"/>
    </location>
</feature>
<evidence type="ECO:0008006" key="6">
    <source>
        <dbReference type="Google" id="ProtNLM"/>
    </source>
</evidence>
<dbReference type="InterPro" id="IPR002885">
    <property type="entry name" value="PPR_rpt"/>
</dbReference>
<dbReference type="Gene3D" id="1.25.40.10">
    <property type="entry name" value="Tetratricopeptide repeat domain"/>
    <property type="match status" value="3"/>
</dbReference>
<reference evidence="4 5" key="1">
    <citation type="journal article" date="2016" name="G3 (Bethesda)">
        <title>First Draft Assembly and Annotation of the Genome of a California Endemic Oak Quercus lobata Nee (Fagaceae).</title>
        <authorList>
            <person name="Sork V.L."/>
            <person name="Fitz-Gibbon S.T."/>
            <person name="Puiu D."/>
            <person name="Crepeau M."/>
            <person name="Gugger P.F."/>
            <person name="Sherman R."/>
            <person name="Stevens K."/>
            <person name="Langley C.H."/>
            <person name="Pellegrini M."/>
            <person name="Salzberg S.L."/>
        </authorList>
    </citation>
    <scope>NUCLEOTIDE SEQUENCE [LARGE SCALE GENOMIC DNA]</scope>
    <source>
        <strain evidence="4 5">cv. SW786</strain>
    </source>
</reference>
<protein>
    <recommendedName>
        <fullName evidence="6">Pentatricopeptide repeat-containing protein</fullName>
    </recommendedName>
</protein>
<dbReference type="Pfam" id="PF13041">
    <property type="entry name" value="PPR_2"/>
    <property type="match status" value="2"/>
</dbReference>
<sequence length="389" mass="44937">MRQFGAVWALIEEMRRDNPQFISPQVFVVLMRRFTSDRMVKKAIQVLYEMPKYGCEPDEYVMREAGFEPDIVVYNNLLSGYAQLGKMSDAFDVLKEMRRKGCEPNATSGFCKWGKIDKGYELLDAMIQQGHTPNQTTFMHIMLAHEKKEQLEECMELVEGMRKIGCIPDLSTYNTVIRLACKLGEVKEGVRLWNEMEGSGLSPGLDTFLIMIHGFIGQDCLLEACEHFKEMVGRGLLSARHYGTLKEYLNSLLNAGKLEMAEDVWSCIRSKGCELYAFAWTIWIHALFRNGHVKEACSYCLEMMDADVMPQADTFAKLVCGLRKLYNREIAAEIAEKVRKMAADRQINFKMYERLGERDLEENVKEKIDGRKRRARRRQWDGGHDRTKL</sequence>
<feature type="repeat" description="PPR" evidence="3">
    <location>
        <begin position="70"/>
        <end position="104"/>
    </location>
</feature>
<dbReference type="InParanoid" id="A0A7N2LZ32"/>
<comment type="similarity">
    <text evidence="1">Belongs to the PPR family. P subfamily.</text>
</comment>
<dbReference type="NCBIfam" id="TIGR00756">
    <property type="entry name" value="PPR"/>
    <property type="match status" value="5"/>
</dbReference>
<keyword evidence="5" id="KW-1185">Reference proteome</keyword>
<dbReference type="AlphaFoldDB" id="A0A7N2LZ32"/>
<name>A0A7N2LZ32_QUELO</name>
<dbReference type="InterPro" id="IPR050667">
    <property type="entry name" value="PPR-containing_protein"/>
</dbReference>
<dbReference type="Proteomes" id="UP000594261">
    <property type="component" value="Chromosome 6"/>
</dbReference>
<dbReference type="InterPro" id="IPR011990">
    <property type="entry name" value="TPR-like_helical_dom_sf"/>
</dbReference>
<dbReference type="PANTHER" id="PTHR47939:SF5">
    <property type="entry name" value="PENTACOTRIPEPTIDE-REPEAT REGION OF PRORP DOMAIN-CONTAINING PROTEIN"/>
    <property type="match status" value="1"/>
</dbReference>
<evidence type="ECO:0000313" key="4">
    <source>
        <dbReference type="EnsemblPlants" id="QL06p038655:mrna"/>
    </source>
</evidence>
<feature type="repeat" description="PPR" evidence="3">
    <location>
        <begin position="169"/>
        <end position="203"/>
    </location>
</feature>
<evidence type="ECO:0000256" key="3">
    <source>
        <dbReference type="PROSITE-ProRule" id="PRU00708"/>
    </source>
</evidence>